<evidence type="ECO:0000256" key="12">
    <source>
        <dbReference type="SAM" id="SignalP"/>
    </source>
</evidence>
<evidence type="ECO:0000256" key="5">
    <source>
        <dbReference type="ARBA" id="ARBA00022723"/>
    </source>
</evidence>
<keyword evidence="5" id="KW-0479">Metal-binding</keyword>
<reference evidence="14 15" key="1">
    <citation type="journal article" date="2018" name="Sci. Rep.">
        <title>Genomic signatures of local adaptation to the degree of environmental predictability in rotifers.</title>
        <authorList>
            <person name="Franch-Gras L."/>
            <person name="Hahn C."/>
            <person name="Garcia-Roger E.M."/>
            <person name="Carmona M.J."/>
            <person name="Serra M."/>
            <person name="Gomez A."/>
        </authorList>
    </citation>
    <scope>NUCLEOTIDE SEQUENCE [LARGE SCALE GENOMIC DNA]</scope>
    <source>
        <strain evidence="14">HYR1</strain>
    </source>
</reference>
<comment type="caution">
    <text evidence="14">The sequence shown here is derived from an EMBL/GenBank/DDBJ whole genome shotgun (WGS) entry which is preliminary data.</text>
</comment>
<keyword evidence="10" id="KW-1015">Disulfide bond</keyword>
<evidence type="ECO:0000256" key="3">
    <source>
        <dbReference type="ARBA" id="ARBA00022645"/>
    </source>
</evidence>
<evidence type="ECO:0000256" key="7">
    <source>
        <dbReference type="ARBA" id="ARBA00022801"/>
    </source>
</evidence>
<dbReference type="AlphaFoldDB" id="A0A3M7S0X4"/>
<keyword evidence="4" id="KW-0645">Protease</keyword>
<dbReference type="Pfam" id="PF00246">
    <property type="entry name" value="Peptidase_M14"/>
    <property type="match status" value="1"/>
</dbReference>
<dbReference type="FunFam" id="3.40.630.10:FF:000084">
    <property type="entry name" value="Carboxypeptidase B2"/>
    <property type="match status" value="1"/>
</dbReference>
<dbReference type="EMBL" id="REGN01002251">
    <property type="protein sequence ID" value="RNA29275.1"/>
    <property type="molecule type" value="Genomic_DNA"/>
</dbReference>
<sequence length="422" mass="47396">MKSFEFITLFSLAIASVLAQKISFEGYKMLRLVPKVEQHLVLIDQLQHNPDFDLLNRMRAIEEPIYAAVSPLALIKYSQIFSQNGIEYQIVDNNIQRLFDLQQKSMNRTRRDVKNIVGKFPRYTEINSFIDDVVSNSPNIASSYAAGTTHENRIIKAIVFKTATSNRGIFIDCGFHAREWIAVSSCIWMIDQMYRGFNDGDSDMQAILGKYEIHILPLVNPDGYEYSHTTNRMWRKNRKPNSGSSCVGTDLNRNFGFQWRTGGSSSNPCSDTYAGPSADSELETKTVENVILNKMNFWDAYLTIHTYGQYWLTSWSYTTAYPSDYDDLKLAADKGAAALKALHGTQYTTGHSGVLFGRLSGVSDDWAKGEAKIKYACTLELSPGSSSSDAFFGFALPEDRVPKVGKELYAGVVGYLKHIGNL</sequence>
<organism evidence="14 15">
    <name type="scientific">Brachionus plicatilis</name>
    <name type="common">Marine rotifer</name>
    <name type="synonym">Brachionus muelleri</name>
    <dbReference type="NCBI Taxonomy" id="10195"/>
    <lineage>
        <taxon>Eukaryota</taxon>
        <taxon>Metazoa</taxon>
        <taxon>Spiralia</taxon>
        <taxon>Gnathifera</taxon>
        <taxon>Rotifera</taxon>
        <taxon>Eurotatoria</taxon>
        <taxon>Monogononta</taxon>
        <taxon>Pseudotrocha</taxon>
        <taxon>Ploima</taxon>
        <taxon>Brachionidae</taxon>
        <taxon>Brachionus</taxon>
    </lineage>
</organism>
<dbReference type="CDD" id="cd03860">
    <property type="entry name" value="M14_CP_A-B_like"/>
    <property type="match status" value="1"/>
</dbReference>
<feature type="chain" id="PRO_5018105605" evidence="12">
    <location>
        <begin position="20"/>
        <end position="422"/>
    </location>
</feature>
<name>A0A3M7S0X4_BRAPC</name>
<protein>
    <submittedName>
        <fullName evidence="14">Carboxypeptidase B-like</fullName>
    </submittedName>
</protein>
<dbReference type="SUPFAM" id="SSF54897">
    <property type="entry name" value="Protease propeptides/inhibitors"/>
    <property type="match status" value="1"/>
</dbReference>
<dbReference type="Gene3D" id="3.40.630.10">
    <property type="entry name" value="Zn peptidases"/>
    <property type="match status" value="1"/>
</dbReference>
<evidence type="ECO:0000259" key="13">
    <source>
        <dbReference type="PROSITE" id="PS52035"/>
    </source>
</evidence>
<dbReference type="STRING" id="10195.A0A3M7S0X4"/>
<feature type="domain" description="Peptidase M14" evidence="13">
    <location>
        <begin position="119"/>
        <end position="419"/>
    </location>
</feature>
<keyword evidence="6 12" id="KW-0732">Signal</keyword>
<feature type="signal peptide" evidence="12">
    <location>
        <begin position="1"/>
        <end position="19"/>
    </location>
</feature>
<comment type="cofactor">
    <cofactor evidence="1">
        <name>Zn(2+)</name>
        <dbReference type="ChEBI" id="CHEBI:29105"/>
    </cofactor>
</comment>
<evidence type="ECO:0000256" key="8">
    <source>
        <dbReference type="ARBA" id="ARBA00022833"/>
    </source>
</evidence>
<dbReference type="PANTHER" id="PTHR11705">
    <property type="entry name" value="PROTEASE FAMILY M14 CARBOXYPEPTIDASE A,B"/>
    <property type="match status" value="1"/>
</dbReference>
<evidence type="ECO:0000256" key="1">
    <source>
        <dbReference type="ARBA" id="ARBA00001947"/>
    </source>
</evidence>
<keyword evidence="9" id="KW-0482">Metalloprotease</keyword>
<dbReference type="Proteomes" id="UP000276133">
    <property type="component" value="Unassembled WGS sequence"/>
</dbReference>
<dbReference type="PANTHER" id="PTHR11705:SF91">
    <property type="entry name" value="FI01817P-RELATED"/>
    <property type="match status" value="1"/>
</dbReference>
<evidence type="ECO:0000313" key="15">
    <source>
        <dbReference type="Proteomes" id="UP000276133"/>
    </source>
</evidence>
<gene>
    <name evidence="14" type="ORF">BpHYR1_051634</name>
</gene>
<keyword evidence="8" id="KW-0862">Zinc</keyword>
<dbReference type="GO" id="GO:0006508">
    <property type="term" value="P:proteolysis"/>
    <property type="evidence" value="ECO:0007669"/>
    <property type="project" value="UniProtKB-KW"/>
</dbReference>
<feature type="active site" description="Proton donor/acceptor" evidence="11">
    <location>
        <position position="380"/>
    </location>
</feature>
<dbReference type="Gene3D" id="3.30.70.340">
    <property type="entry name" value="Metallocarboxypeptidase-like"/>
    <property type="match status" value="1"/>
</dbReference>
<evidence type="ECO:0000256" key="6">
    <source>
        <dbReference type="ARBA" id="ARBA00022729"/>
    </source>
</evidence>
<keyword evidence="3 14" id="KW-0121">Carboxypeptidase</keyword>
<accession>A0A3M7S0X4</accession>
<keyword evidence="7" id="KW-0378">Hydrolase</keyword>
<dbReference type="GO" id="GO:0005615">
    <property type="term" value="C:extracellular space"/>
    <property type="evidence" value="ECO:0007669"/>
    <property type="project" value="TreeGrafter"/>
</dbReference>
<dbReference type="InterPro" id="IPR003146">
    <property type="entry name" value="M14A_act_pep"/>
</dbReference>
<dbReference type="GO" id="GO:0008270">
    <property type="term" value="F:zinc ion binding"/>
    <property type="evidence" value="ECO:0007669"/>
    <property type="project" value="InterPro"/>
</dbReference>
<dbReference type="SMART" id="SM00631">
    <property type="entry name" value="Zn_pept"/>
    <property type="match status" value="1"/>
</dbReference>
<dbReference type="InterPro" id="IPR000834">
    <property type="entry name" value="Peptidase_M14"/>
</dbReference>
<evidence type="ECO:0000256" key="10">
    <source>
        <dbReference type="ARBA" id="ARBA00023157"/>
    </source>
</evidence>
<dbReference type="PROSITE" id="PS52035">
    <property type="entry name" value="PEPTIDASE_M14"/>
    <property type="match status" value="1"/>
</dbReference>
<evidence type="ECO:0000256" key="9">
    <source>
        <dbReference type="ARBA" id="ARBA00023049"/>
    </source>
</evidence>
<proteinExistence type="inferred from homology"/>
<evidence type="ECO:0000256" key="4">
    <source>
        <dbReference type="ARBA" id="ARBA00022670"/>
    </source>
</evidence>
<dbReference type="InterPro" id="IPR036990">
    <property type="entry name" value="M14A-like_propep"/>
</dbReference>
<dbReference type="OrthoDB" id="3626597at2759"/>
<dbReference type="Pfam" id="PF02244">
    <property type="entry name" value="Propep_M14"/>
    <property type="match status" value="1"/>
</dbReference>
<evidence type="ECO:0000256" key="11">
    <source>
        <dbReference type="PROSITE-ProRule" id="PRU01379"/>
    </source>
</evidence>
<evidence type="ECO:0000313" key="14">
    <source>
        <dbReference type="EMBL" id="RNA29275.1"/>
    </source>
</evidence>
<dbReference type="GO" id="GO:0004181">
    <property type="term" value="F:metallocarboxypeptidase activity"/>
    <property type="evidence" value="ECO:0007669"/>
    <property type="project" value="InterPro"/>
</dbReference>
<keyword evidence="15" id="KW-1185">Reference proteome</keyword>
<evidence type="ECO:0000256" key="2">
    <source>
        <dbReference type="ARBA" id="ARBA00005988"/>
    </source>
</evidence>
<dbReference type="SUPFAM" id="SSF53187">
    <property type="entry name" value="Zn-dependent exopeptidases"/>
    <property type="match status" value="1"/>
</dbReference>
<comment type="similarity">
    <text evidence="2 11">Belongs to the peptidase M14 family.</text>
</comment>